<sequence>MIFNIRKSAKKIKTSFLYFIYAVTTVLAITSTVNAKGLLVEKNYLIEDPHIRIDLSDLIKQSKSVYSGKIAIIPPNNIKFLATLKTLPEEKQSSYIYTALSVMSIAPNTEINYQAFVSTPPGTEKQEVIAVYLTNSLAEKIKNTDLSVFRNTTHTWHGYHIYDYSKGPAIVVENVDIDNRENTL</sequence>
<proteinExistence type="predicted"/>
<organism evidence="1 2">
    <name type="scientific">Sessilibacter corallicola</name>
    <dbReference type="NCBI Taxonomy" id="2904075"/>
    <lineage>
        <taxon>Bacteria</taxon>
        <taxon>Pseudomonadati</taxon>
        <taxon>Pseudomonadota</taxon>
        <taxon>Gammaproteobacteria</taxon>
        <taxon>Cellvibrionales</taxon>
        <taxon>Cellvibrionaceae</taxon>
        <taxon>Sessilibacter</taxon>
    </lineage>
</organism>
<comment type="caution">
    <text evidence="1">The sequence shown here is derived from an EMBL/GenBank/DDBJ whole genome shotgun (WGS) entry which is preliminary data.</text>
</comment>
<accession>A0ABQ0AAI7</accession>
<dbReference type="EMBL" id="BAABWN010000007">
    <property type="protein sequence ID" value="GAA6168670.1"/>
    <property type="molecule type" value="Genomic_DNA"/>
</dbReference>
<dbReference type="RefSeq" id="WP_353303404.1">
    <property type="nucleotide sequence ID" value="NZ_BAABWN010000007.1"/>
</dbReference>
<evidence type="ECO:0000313" key="2">
    <source>
        <dbReference type="Proteomes" id="UP001465153"/>
    </source>
</evidence>
<keyword evidence="2" id="KW-1185">Reference proteome</keyword>
<dbReference type="Proteomes" id="UP001465153">
    <property type="component" value="Unassembled WGS sequence"/>
</dbReference>
<reference evidence="1 2" key="1">
    <citation type="submission" date="2024-04" db="EMBL/GenBank/DDBJ databases">
        <title>Draft genome sequence of Sessilibacter corallicola NBRC 116591.</title>
        <authorList>
            <person name="Miyakawa T."/>
            <person name="Kusuya Y."/>
            <person name="Miura T."/>
        </authorList>
    </citation>
    <scope>NUCLEOTIDE SEQUENCE [LARGE SCALE GENOMIC DNA]</scope>
    <source>
        <strain evidence="1 2">KU-00831-HH</strain>
    </source>
</reference>
<gene>
    <name evidence="1" type="ORF">NBRC116591_24810</name>
</gene>
<name>A0ABQ0AAI7_9GAMM</name>
<evidence type="ECO:0000313" key="1">
    <source>
        <dbReference type="EMBL" id="GAA6168670.1"/>
    </source>
</evidence>
<protein>
    <submittedName>
        <fullName evidence="1">Uncharacterized protein</fullName>
    </submittedName>
</protein>